<dbReference type="GeneID" id="20648593"/>
<dbReference type="InterPro" id="IPR045379">
    <property type="entry name" value="Crinkler_N"/>
</dbReference>
<dbReference type="RefSeq" id="XP_009516122.1">
    <property type="nucleotide sequence ID" value="XM_009517827.1"/>
</dbReference>
<evidence type="ECO:0000256" key="3">
    <source>
        <dbReference type="ARBA" id="ARBA00022525"/>
    </source>
</evidence>
<evidence type="ECO:0000313" key="6">
    <source>
        <dbReference type="Proteomes" id="UP000002640"/>
    </source>
</evidence>
<dbReference type="GO" id="GO:0043657">
    <property type="term" value="C:host cell"/>
    <property type="evidence" value="ECO:0007669"/>
    <property type="project" value="UniProtKB-SubCell"/>
</dbReference>
<proteinExistence type="predicted"/>
<evidence type="ECO:0000313" key="5">
    <source>
        <dbReference type="EMBL" id="EGZ28847.1"/>
    </source>
</evidence>
<name>G4YKL5_PHYSP</name>
<dbReference type="AlphaFoldDB" id="G4YKL5"/>
<dbReference type="Proteomes" id="UP000002640">
    <property type="component" value="Unassembled WGS sequence"/>
</dbReference>
<keyword evidence="6" id="KW-1185">Reference proteome</keyword>
<reference evidence="5 6" key="1">
    <citation type="journal article" date="2006" name="Science">
        <title>Phytophthora genome sequences uncover evolutionary origins and mechanisms of pathogenesis.</title>
        <authorList>
            <person name="Tyler B.M."/>
            <person name="Tripathy S."/>
            <person name="Zhang X."/>
            <person name="Dehal P."/>
            <person name="Jiang R.H."/>
            <person name="Aerts A."/>
            <person name="Arredondo F.D."/>
            <person name="Baxter L."/>
            <person name="Bensasson D."/>
            <person name="Beynon J.L."/>
            <person name="Chapman J."/>
            <person name="Damasceno C.M."/>
            <person name="Dorrance A.E."/>
            <person name="Dou D."/>
            <person name="Dickerman A.W."/>
            <person name="Dubchak I.L."/>
            <person name="Garbelotto M."/>
            <person name="Gijzen M."/>
            <person name="Gordon S.G."/>
            <person name="Govers F."/>
            <person name="Grunwald N.J."/>
            <person name="Huang W."/>
            <person name="Ivors K.L."/>
            <person name="Jones R.W."/>
            <person name="Kamoun S."/>
            <person name="Krampis K."/>
            <person name="Lamour K.H."/>
            <person name="Lee M.K."/>
            <person name="McDonald W.H."/>
            <person name="Medina M."/>
            <person name="Meijer H.J."/>
            <person name="Nordberg E.K."/>
            <person name="Maclean D.J."/>
            <person name="Ospina-Giraldo M.D."/>
            <person name="Morris P.F."/>
            <person name="Phuntumart V."/>
            <person name="Putnam N.H."/>
            <person name="Rash S."/>
            <person name="Rose J.K."/>
            <person name="Sakihama Y."/>
            <person name="Salamov A.A."/>
            <person name="Savidor A."/>
            <person name="Scheuring C.F."/>
            <person name="Smith B.M."/>
            <person name="Sobral B.W."/>
            <person name="Terry A."/>
            <person name="Torto-Alalibo T.A."/>
            <person name="Win J."/>
            <person name="Xu Z."/>
            <person name="Zhang H."/>
            <person name="Grigoriev I.V."/>
            <person name="Rokhsar D.S."/>
            <person name="Boore J.L."/>
        </authorList>
    </citation>
    <scope>NUCLEOTIDE SEQUENCE [LARGE SCALE GENOMIC DNA]</scope>
    <source>
        <strain evidence="5 6">P6497</strain>
    </source>
</reference>
<evidence type="ECO:0000259" key="4">
    <source>
        <dbReference type="Pfam" id="PF20147"/>
    </source>
</evidence>
<keyword evidence="3" id="KW-0964">Secreted</keyword>
<gene>
    <name evidence="5" type="ORF">PHYSODRAFT_343954</name>
</gene>
<dbReference type="KEGG" id="psoj:PHYSODRAFT_343954"/>
<comment type="subcellular location">
    <subcellularLocation>
        <location evidence="1">Host cell</location>
    </subcellularLocation>
    <subcellularLocation>
        <location evidence="2">Secreted</location>
    </subcellularLocation>
</comment>
<accession>G4YKL5</accession>
<sequence>MGKITLTCAIVGVGTTFDVEVDDGEKVGTLRAPAKQENSNALKDVDTPSLQLFLAKTMDGEWLSVTAAMAVALHTVIPVELDEHGRCQGFKWLNPTLRLNDSSYFGENFQPGDDQVHVLVVVPERKTTAVLKRSTGEKKRGIEEVISGFDTLAITQFALQLSAAELAVGSLLSGLPENFLGTNLPNGLYVRQEYWDVFHDGEEGRDVAYHPLGDSKVYYFTWDATGSYQPSFTPHSGKTYEGFFDEKADIPGTVDEFKQDILLFTQSAFCDKMKHLIFSLYRDATLVSHPFLGYSSLAVEAKVSDLYDVGSIDEIRSWLTTTKPNFQSWREIEIERCLLQDLITKKFCMQTLERSARSNEPTVQGSKVGDAEECGPIQAKIVTIQVVTEIKNDEVLYIPLSKTFPAIDAVLVVPDARRIIYVQATTSKAHPIQYQHLKDVYQDLTQRRKFRGYSHILLFIVSNDIYDGFTSSEQGPIDAQSST</sequence>
<dbReference type="EMBL" id="JH159151">
    <property type="protein sequence ID" value="EGZ28847.1"/>
    <property type="molecule type" value="Genomic_DNA"/>
</dbReference>
<evidence type="ECO:0000256" key="1">
    <source>
        <dbReference type="ARBA" id="ARBA00004340"/>
    </source>
</evidence>
<dbReference type="Pfam" id="PF20147">
    <property type="entry name" value="Crinkler"/>
    <property type="match status" value="1"/>
</dbReference>
<dbReference type="InParanoid" id="G4YKL5"/>
<organism evidence="5 6">
    <name type="scientific">Phytophthora sojae (strain P6497)</name>
    <name type="common">Soybean stem and root rot agent</name>
    <name type="synonym">Phytophthora megasperma f. sp. glycines</name>
    <dbReference type="NCBI Taxonomy" id="1094619"/>
    <lineage>
        <taxon>Eukaryota</taxon>
        <taxon>Sar</taxon>
        <taxon>Stramenopiles</taxon>
        <taxon>Oomycota</taxon>
        <taxon>Peronosporomycetes</taxon>
        <taxon>Peronosporales</taxon>
        <taxon>Peronosporaceae</taxon>
        <taxon>Phytophthora</taxon>
    </lineage>
</organism>
<protein>
    <recommendedName>
        <fullName evidence="4">Crinkler effector protein N-terminal domain-containing protein</fullName>
    </recommendedName>
</protein>
<evidence type="ECO:0000256" key="2">
    <source>
        <dbReference type="ARBA" id="ARBA00004613"/>
    </source>
</evidence>
<feature type="domain" description="Crinkler effector protein N-terminal" evidence="4">
    <location>
        <begin position="4"/>
        <end position="121"/>
    </location>
</feature>
<dbReference type="GO" id="GO:0005576">
    <property type="term" value="C:extracellular region"/>
    <property type="evidence" value="ECO:0007669"/>
    <property type="project" value="UniProtKB-SubCell"/>
</dbReference>